<dbReference type="EMBL" id="VSRR010023705">
    <property type="protein sequence ID" value="MPC65700.1"/>
    <property type="molecule type" value="Genomic_DNA"/>
</dbReference>
<sequence>MRAIISTGEIEKRNSTVSVLSSPVIEEPLRKSASYDPVPNGSPLFDAVSSRAAHGGRKKAQLTRPARNSSEPVSLPFPPVGSKPRLCSGSGLEAVNPNFPLTVK</sequence>
<evidence type="ECO:0000313" key="2">
    <source>
        <dbReference type="EMBL" id="MPC65700.1"/>
    </source>
</evidence>
<gene>
    <name evidence="2" type="ORF">E2C01_059837</name>
</gene>
<comment type="caution">
    <text evidence="2">The sequence shown here is derived from an EMBL/GenBank/DDBJ whole genome shotgun (WGS) entry which is preliminary data.</text>
</comment>
<name>A0A5B7H0M4_PORTR</name>
<keyword evidence="3" id="KW-1185">Reference proteome</keyword>
<accession>A0A5B7H0M4</accession>
<reference evidence="2 3" key="1">
    <citation type="submission" date="2019-05" db="EMBL/GenBank/DDBJ databases">
        <title>Another draft genome of Portunus trituberculatus and its Hox gene families provides insights of decapod evolution.</title>
        <authorList>
            <person name="Jeong J.-H."/>
            <person name="Song I."/>
            <person name="Kim S."/>
            <person name="Choi T."/>
            <person name="Kim D."/>
            <person name="Ryu S."/>
            <person name="Kim W."/>
        </authorList>
    </citation>
    <scope>NUCLEOTIDE SEQUENCE [LARGE SCALE GENOMIC DNA]</scope>
    <source>
        <tissue evidence="2">Muscle</tissue>
    </source>
</reference>
<protein>
    <submittedName>
        <fullName evidence="2">Uncharacterized protein</fullName>
    </submittedName>
</protein>
<proteinExistence type="predicted"/>
<dbReference type="AlphaFoldDB" id="A0A5B7H0M4"/>
<evidence type="ECO:0000313" key="3">
    <source>
        <dbReference type="Proteomes" id="UP000324222"/>
    </source>
</evidence>
<organism evidence="2 3">
    <name type="scientific">Portunus trituberculatus</name>
    <name type="common">Swimming crab</name>
    <name type="synonym">Neptunus trituberculatus</name>
    <dbReference type="NCBI Taxonomy" id="210409"/>
    <lineage>
        <taxon>Eukaryota</taxon>
        <taxon>Metazoa</taxon>
        <taxon>Ecdysozoa</taxon>
        <taxon>Arthropoda</taxon>
        <taxon>Crustacea</taxon>
        <taxon>Multicrustacea</taxon>
        <taxon>Malacostraca</taxon>
        <taxon>Eumalacostraca</taxon>
        <taxon>Eucarida</taxon>
        <taxon>Decapoda</taxon>
        <taxon>Pleocyemata</taxon>
        <taxon>Brachyura</taxon>
        <taxon>Eubrachyura</taxon>
        <taxon>Portunoidea</taxon>
        <taxon>Portunidae</taxon>
        <taxon>Portuninae</taxon>
        <taxon>Portunus</taxon>
    </lineage>
</organism>
<feature type="region of interest" description="Disordered" evidence="1">
    <location>
        <begin position="29"/>
        <end position="91"/>
    </location>
</feature>
<dbReference type="Proteomes" id="UP000324222">
    <property type="component" value="Unassembled WGS sequence"/>
</dbReference>
<evidence type="ECO:0000256" key="1">
    <source>
        <dbReference type="SAM" id="MobiDB-lite"/>
    </source>
</evidence>